<organism evidence="3 4">
    <name type="scientific">Dreissena polymorpha</name>
    <name type="common">Zebra mussel</name>
    <name type="synonym">Mytilus polymorpha</name>
    <dbReference type="NCBI Taxonomy" id="45954"/>
    <lineage>
        <taxon>Eukaryota</taxon>
        <taxon>Metazoa</taxon>
        <taxon>Spiralia</taxon>
        <taxon>Lophotrochozoa</taxon>
        <taxon>Mollusca</taxon>
        <taxon>Bivalvia</taxon>
        <taxon>Autobranchia</taxon>
        <taxon>Heteroconchia</taxon>
        <taxon>Euheterodonta</taxon>
        <taxon>Imparidentia</taxon>
        <taxon>Neoheterodontei</taxon>
        <taxon>Myida</taxon>
        <taxon>Dreissenoidea</taxon>
        <taxon>Dreissenidae</taxon>
        <taxon>Dreissena</taxon>
    </lineage>
</organism>
<keyword evidence="4" id="KW-1185">Reference proteome</keyword>
<keyword evidence="2" id="KW-0472">Membrane</keyword>
<proteinExistence type="predicted"/>
<dbReference type="PANTHER" id="PTHR34929:SF1">
    <property type="entry name" value="INAF MOTIF CONTAINING 2"/>
    <property type="match status" value="1"/>
</dbReference>
<dbReference type="InterPro" id="IPR029162">
    <property type="entry name" value="InaF-motif"/>
</dbReference>
<dbReference type="AlphaFoldDB" id="A0A9D4L2T6"/>
<protein>
    <recommendedName>
        <fullName evidence="5">InaF motif containing 2</fullName>
    </recommendedName>
</protein>
<sequence>MDKEDGHSTTFRSNALHNAAKGPTFSADKNKTKMAAKTNKKWVRLATVLAYVLAVSLAAIVLAIYYSFIWDPKLKTTTVSPPTTISGLGTTEDLTKSMFNETTVSASHISTAAPGTN</sequence>
<evidence type="ECO:0008006" key="5">
    <source>
        <dbReference type="Google" id="ProtNLM"/>
    </source>
</evidence>
<dbReference type="Proteomes" id="UP000828390">
    <property type="component" value="Unassembled WGS sequence"/>
</dbReference>
<dbReference type="PANTHER" id="PTHR34929">
    <property type="entry name" value="ZGC:153157"/>
    <property type="match status" value="1"/>
</dbReference>
<reference evidence="3" key="1">
    <citation type="journal article" date="2019" name="bioRxiv">
        <title>The Genome of the Zebra Mussel, Dreissena polymorpha: A Resource for Invasive Species Research.</title>
        <authorList>
            <person name="McCartney M.A."/>
            <person name="Auch B."/>
            <person name="Kono T."/>
            <person name="Mallez S."/>
            <person name="Zhang Y."/>
            <person name="Obille A."/>
            <person name="Becker A."/>
            <person name="Abrahante J.E."/>
            <person name="Garbe J."/>
            <person name="Badalamenti J.P."/>
            <person name="Herman A."/>
            <person name="Mangelson H."/>
            <person name="Liachko I."/>
            <person name="Sullivan S."/>
            <person name="Sone E.D."/>
            <person name="Koren S."/>
            <person name="Silverstein K.A.T."/>
            <person name="Beckman K.B."/>
            <person name="Gohl D.M."/>
        </authorList>
    </citation>
    <scope>NUCLEOTIDE SEQUENCE</scope>
    <source>
        <strain evidence="3">Duluth1</strain>
        <tissue evidence="3">Whole animal</tissue>
    </source>
</reference>
<evidence type="ECO:0000313" key="3">
    <source>
        <dbReference type="EMBL" id="KAH3850897.1"/>
    </source>
</evidence>
<comment type="caution">
    <text evidence="3">The sequence shown here is derived from an EMBL/GenBank/DDBJ whole genome shotgun (WGS) entry which is preliminary data.</text>
</comment>
<evidence type="ECO:0000313" key="4">
    <source>
        <dbReference type="Proteomes" id="UP000828390"/>
    </source>
</evidence>
<feature type="transmembrane region" description="Helical" evidence="2">
    <location>
        <begin position="42"/>
        <end position="68"/>
    </location>
</feature>
<feature type="region of interest" description="Disordered" evidence="1">
    <location>
        <begin position="1"/>
        <end position="32"/>
    </location>
</feature>
<accession>A0A9D4L2T6</accession>
<name>A0A9D4L2T6_DREPO</name>
<gene>
    <name evidence="3" type="ORF">DPMN_093373</name>
</gene>
<dbReference type="EMBL" id="JAIWYP010000003">
    <property type="protein sequence ID" value="KAH3850897.1"/>
    <property type="molecule type" value="Genomic_DNA"/>
</dbReference>
<reference evidence="3" key="2">
    <citation type="submission" date="2020-11" db="EMBL/GenBank/DDBJ databases">
        <authorList>
            <person name="McCartney M.A."/>
            <person name="Auch B."/>
            <person name="Kono T."/>
            <person name="Mallez S."/>
            <person name="Becker A."/>
            <person name="Gohl D.M."/>
            <person name="Silverstein K.A.T."/>
            <person name="Koren S."/>
            <person name="Bechman K.B."/>
            <person name="Herman A."/>
            <person name="Abrahante J.E."/>
            <person name="Garbe J."/>
        </authorList>
    </citation>
    <scope>NUCLEOTIDE SEQUENCE</scope>
    <source>
        <strain evidence="3">Duluth1</strain>
        <tissue evidence="3">Whole animal</tissue>
    </source>
</reference>
<keyword evidence="2" id="KW-0812">Transmembrane</keyword>
<keyword evidence="2" id="KW-1133">Transmembrane helix</keyword>
<dbReference type="Pfam" id="PF15018">
    <property type="entry name" value="InaF-motif"/>
    <property type="match status" value="1"/>
</dbReference>
<evidence type="ECO:0000256" key="1">
    <source>
        <dbReference type="SAM" id="MobiDB-lite"/>
    </source>
</evidence>
<evidence type="ECO:0000256" key="2">
    <source>
        <dbReference type="SAM" id="Phobius"/>
    </source>
</evidence>